<dbReference type="GO" id="GO:0004161">
    <property type="term" value="F:dimethylallyltranstransferase activity"/>
    <property type="evidence" value="ECO:0007669"/>
    <property type="project" value="TreeGrafter"/>
</dbReference>
<dbReference type="SFLD" id="SFLDG01017">
    <property type="entry name" value="Polyprenyl_Transferase_Like"/>
    <property type="match status" value="1"/>
</dbReference>
<dbReference type="GO" id="GO:0004337">
    <property type="term" value="F:(2E,6E)-farnesyl diphosphate synthase activity"/>
    <property type="evidence" value="ECO:0007669"/>
    <property type="project" value="TreeGrafter"/>
</dbReference>
<evidence type="ECO:0000256" key="5">
    <source>
        <dbReference type="ARBA" id="ARBA00033740"/>
    </source>
</evidence>
<comment type="pathway">
    <text evidence="5">Pheromone biosynthesis.</text>
</comment>
<sequence length="358" mass="41162">MWKNRTFSNLQSVTEMSRELIISSLNALKKSVSRSFTQTLTHENAIRCVKRIERLFDYTIVGGKCLRSSLIVNAYNALDRHASRQRLQQVTNVASCIEILQASFLIFDDLMDESSMRRGKACWHCLPDIGLSGINDGLILECAIVHLLNESLLNHPNKDKILNAFARVKQITTMGQMLDSSSNGMEDLKWERQAAIMYNDIVKHKTSYYTCYAPLKIAMLLADRTLFIDQCKDMALKIGYLFQAQDDYLDCFGDVSEMGKVGTDLRDGKCTWITCKVAEMLKDQPQNKRTFEENFGKASNECEEKLKSLLHELKVKHEFAQFEEDYSRSLLNDIDCFEIIELRSVLRQSFSSLIKRRK</sequence>
<dbReference type="SUPFAM" id="SSF48576">
    <property type="entry name" value="Terpenoid synthases"/>
    <property type="match status" value="1"/>
</dbReference>
<dbReference type="SFLD" id="SFLDS00005">
    <property type="entry name" value="Isoprenoid_Synthase_Type_I"/>
    <property type="match status" value="1"/>
</dbReference>
<dbReference type="GO" id="GO:0005737">
    <property type="term" value="C:cytoplasm"/>
    <property type="evidence" value="ECO:0007669"/>
    <property type="project" value="TreeGrafter"/>
</dbReference>
<gene>
    <name evidence="8" type="ORF">ASIM_LOCUS10689</name>
</gene>
<keyword evidence="4" id="KW-0460">Magnesium</keyword>
<dbReference type="InterPro" id="IPR008949">
    <property type="entry name" value="Isoprenoid_synthase_dom_sf"/>
</dbReference>
<dbReference type="Gene3D" id="1.10.600.10">
    <property type="entry name" value="Farnesyl Diphosphate Synthase"/>
    <property type="match status" value="1"/>
</dbReference>
<dbReference type="InterPro" id="IPR000092">
    <property type="entry name" value="Polyprenyl_synt"/>
</dbReference>
<organism evidence="10">
    <name type="scientific">Anisakis simplex</name>
    <name type="common">Herring worm</name>
    <dbReference type="NCBI Taxonomy" id="6269"/>
    <lineage>
        <taxon>Eukaryota</taxon>
        <taxon>Metazoa</taxon>
        <taxon>Ecdysozoa</taxon>
        <taxon>Nematoda</taxon>
        <taxon>Chromadorea</taxon>
        <taxon>Rhabditida</taxon>
        <taxon>Spirurina</taxon>
        <taxon>Ascaridomorpha</taxon>
        <taxon>Ascaridoidea</taxon>
        <taxon>Anisakidae</taxon>
        <taxon>Anisakis</taxon>
        <taxon>Anisakis simplex complex</taxon>
    </lineage>
</organism>
<dbReference type="WBParaSite" id="ASIM_0001113101-mRNA-1">
    <property type="protein sequence ID" value="ASIM_0001113101-mRNA-1"/>
    <property type="gene ID" value="ASIM_0001113101"/>
</dbReference>
<evidence type="ECO:0000313" key="8">
    <source>
        <dbReference type="EMBL" id="VDK43450.1"/>
    </source>
</evidence>
<reference evidence="8 9" key="2">
    <citation type="submission" date="2018-11" db="EMBL/GenBank/DDBJ databases">
        <authorList>
            <consortium name="Pathogen Informatics"/>
        </authorList>
    </citation>
    <scope>NUCLEOTIDE SEQUENCE [LARGE SCALE GENOMIC DNA]</scope>
</reference>
<reference evidence="10" key="1">
    <citation type="submission" date="2016-04" db="UniProtKB">
        <authorList>
            <consortium name="WormBaseParasite"/>
        </authorList>
    </citation>
    <scope>IDENTIFICATION</scope>
</reference>
<dbReference type="Pfam" id="PF00348">
    <property type="entry name" value="polyprenyl_synt"/>
    <property type="match status" value="1"/>
</dbReference>
<dbReference type="GO" id="GO:0042811">
    <property type="term" value="P:pheromone biosynthetic process"/>
    <property type="evidence" value="ECO:0007669"/>
    <property type="project" value="UniProtKB-ARBA"/>
</dbReference>
<evidence type="ECO:0000256" key="6">
    <source>
        <dbReference type="ARBA" id="ARBA00034546"/>
    </source>
</evidence>
<evidence type="ECO:0000313" key="10">
    <source>
        <dbReference type="WBParaSite" id="ASIM_0001113101-mRNA-1"/>
    </source>
</evidence>
<evidence type="ECO:0000256" key="7">
    <source>
        <dbReference type="RuleBase" id="RU004466"/>
    </source>
</evidence>
<dbReference type="PROSITE" id="PS00723">
    <property type="entry name" value="POLYPRENYL_SYNTHASE_1"/>
    <property type="match status" value="1"/>
</dbReference>
<proteinExistence type="inferred from homology"/>
<evidence type="ECO:0000313" key="9">
    <source>
        <dbReference type="Proteomes" id="UP000267096"/>
    </source>
</evidence>
<evidence type="ECO:0000256" key="2">
    <source>
        <dbReference type="ARBA" id="ARBA00022679"/>
    </source>
</evidence>
<dbReference type="AlphaFoldDB" id="A0A0M3JT01"/>
<accession>A0A0M3JT01</accession>
<name>A0A0M3JT01_ANISI</name>
<dbReference type="EMBL" id="UYRR01031012">
    <property type="protein sequence ID" value="VDK43450.1"/>
    <property type="molecule type" value="Genomic_DNA"/>
</dbReference>
<comment type="similarity">
    <text evidence="7">Belongs to the FPP/GGPP synthase family.</text>
</comment>
<evidence type="ECO:0000256" key="1">
    <source>
        <dbReference type="ARBA" id="ARBA00001946"/>
    </source>
</evidence>
<keyword evidence="2 7" id="KW-0808">Transferase</keyword>
<protein>
    <recommendedName>
        <fullName evidence="6">Farnesyl pyrophosphate synthase</fullName>
    </recommendedName>
</protein>
<dbReference type="GO" id="GO:0045337">
    <property type="term" value="P:farnesyl diphosphate biosynthetic process"/>
    <property type="evidence" value="ECO:0007669"/>
    <property type="project" value="TreeGrafter"/>
</dbReference>
<dbReference type="OrthoDB" id="10257492at2759"/>
<dbReference type="PANTHER" id="PTHR11525:SF0">
    <property type="entry name" value="FARNESYL PYROPHOSPHATE SYNTHASE"/>
    <property type="match status" value="1"/>
</dbReference>
<dbReference type="GO" id="GO:0046872">
    <property type="term" value="F:metal ion binding"/>
    <property type="evidence" value="ECO:0007669"/>
    <property type="project" value="UniProtKB-KW"/>
</dbReference>
<dbReference type="InterPro" id="IPR039702">
    <property type="entry name" value="FPS1-like"/>
</dbReference>
<comment type="cofactor">
    <cofactor evidence="1">
        <name>Mg(2+)</name>
        <dbReference type="ChEBI" id="CHEBI:18420"/>
    </cofactor>
</comment>
<evidence type="ECO:0000256" key="4">
    <source>
        <dbReference type="ARBA" id="ARBA00022842"/>
    </source>
</evidence>
<dbReference type="PANTHER" id="PTHR11525">
    <property type="entry name" value="FARNESYL-PYROPHOSPHATE SYNTHETASE"/>
    <property type="match status" value="1"/>
</dbReference>
<dbReference type="CDD" id="cd00685">
    <property type="entry name" value="Trans_IPPS_HT"/>
    <property type="match status" value="1"/>
</dbReference>
<keyword evidence="3" id="KW-0479">Metal-binding</keyword>
<keyword evidence="9" id="KW-1185">Reference proteome</keyword>
<dbReference type="Proteomes" id="UP000267096">
    <property type="component" value="Unassembled WGS sequence"/>
</dbReference>
<dbReference type="InterPro" id="IPR033749">
    <property type="entry name" value="Polyprenyl_synt_CS"/>
</dbReference>
<evidence type="ECO:0000256" key="3">
    <source>
        <dbReference type="ARBA" id="ARBA00022723"/>
    </source>
</evidence>